<accession>A0A3M7S0Q2</accession>
<protein>
    <submittedName>
        <fullName evidence="2">Oxidoreductase-like domain-containing 1</fullName>
    </submittedName>
</protein>
<dbReference type="Pfam" id="PF09791">
    <property type="entry name" value="Oxidored-like"/>
    <property type="match status" value="1"/>
</dbReference>
<reference evidence="2 3" key="1">
    <citation type="journal article" date="2018" name="Sci. Rep.">
        <title>Genomic signatures of local adaptation to the degree of environmental predictability in rotifers.</title>
        <authorList>
            <person name="Franch-Gras L."/>
            <person name="Hahn C."/>
            <person name="Garcia-Roger E.M."/>
            <person name="Carmona M.J."/>
            <person name="Serra M."/>
            <person name="Gomez A."/>
        </authorList>
    </citation>
    <scope>NUCLEOTIDE SEQUENCE [LARGE SCALE GENOMIC DNA]</scope>
    <source>
        <strain evidence="2">HYR1</strain>
    </source>
</reference>
<dbReference type="OrthoDB" id="10064411at2759"/>
<name>A0A3M7S0Q2_BRAPC</name>
<dbReference type="InterPro" id="IPR039251">
    <property type="entry name" value="OXLD1"/>
</dbReference>
<feature type="domain" description="Oxidoreductase-like" evidence="1">
    <location>
        <begin position="70"/>
        <end position="106"/>
    </location>
</feature>
<gene>
    <name evidence="2" type="ORF">BpHYR1_037613</name>
</gene>
<organism evidence="2 3">
    <name type="scientific">Brachionus plicatilis</name>
    <name type="common">Marine rotifer</name>
    <name type="synonym">Brachionus muelleri</name>
    <dbReference type="NCBI Taxonomy" id="10195"/>
    <lineage>
        <taxon>Eukaryota</taxon>
        <taxon>Metazoa</taxon>
        <taxon>Spiralia</taxon>
        <taxon>Gnathifera</taxon>
        <taxon>Rotifera</taxon>
        <taxon>Eurotatoria</taxon>
        <taxon>Monogononta</taxon>
        <taxon>Pseudotrocha</taxon>
        <taxon>Ploima</taxon>
        <taxon>Brachionidae</taxon>
        <taxon>Brachionus</taxon>
    </lineage>
</organism>
<dbReference type="PANTHER" id="PTHR21193">
    <property type="entry name" value="OXIDOREDUCTASE-LIKE DOMAIN-CONTAINING PROTEIN 1"/>
    <property type="match status" value="1"/>
</dbReference>
<dbReference type="GO" id="GO:0005739">
    <property type="term" value="C:mitochondrion"/>
    <property type="evidence" value="ECO:0007669"/>
    <property type="project" value="TreeGrafter"/>
</dbReference>
<dbReference type="EMBL" id="REGN01002231">
    <property type="protein sequence ID" value="RNA29393.1"/>
    <property type="molecule type" value="Genomic_DNA"/>
</dbReference>
<dbReference type="PANTHER" id="PTHR21193:SF3">
    <property type="entry name" value="OXIDOREDUCTASE-LIKE DOMAIN-CONTAINING PROTEIN 1"/>
    <property type="match status" value="1"/>
</dbReference>
<comment type="caution">
    <text evidence="2">The sequence shown here is derived from an EMBL/GenBank/DDBJ whole genome shotgun (WGS) entry which is preliminary data.</text>
</comment>
<dbReference type="AlphaFoldDB" id="A0A3M7S0Q2"/>
<evidence type="ECO:0000259" key="1">
    <source>
        <dbReference type="Pfam" id="PF09791"/>
    </source>
</evidence>
<sequence>MDCFVFDQTEYEGKKSFQVWALLLESLPRVYNPTDVVMLTNLINYSARKLIHRKFGTTLNFSSSKHRSNVKPPPQIPLMCCGSGCNNCIWIQYAEELVKYYESRGEKKEKALRDALVEIQKIEDKRFLLSRSGFQLIGWVSSVFKISKNN</sequence>
<proteinExistence type="predicted"/>
<dbReference type="InterPro" id="IPR019180">
    <property type="entry name" value="Oxidoreductase-like_N"/>
</dbReference>
<dbReference type="Proteomes" id="UP000276133">
    <property type="component" value="Unassembled WGS sequence"/>
</dbReference>
<keyword evidence="3" id="KW-1185">Reference proteome</keyword>
<evidence type="ECO:0000313" key="3">
    <source>
        <dbReference type="Proteomes" id="UP000276133"/>
    </source>
</evidence>
<evidence type="ECO:0000313" key="2">
    <source>
        <dbReference type="EMBL" id="RNA29393.1"/>
    </source>
</evidence>